<evidence type="ECO:0000313" key="3">
    <source>
        <dbReference type="EMBL" id="QIL46669.1"/>
    </source>
</evidence>
<dbReference type="InterPro" id="IPR016181">
    <property type="entry name" value="Acyl_CoA_acyltransferase"/>
</dbReference>
<dbReference type="SUPFAM" id="SSF55729">
    <property type="entry name" value="Acyl-CoA N-acyltransferases (Nat)"/>
    <property type="match status" value="1"/>
</dbReference>
<proteinExistence type="predicted"/>
<accession>A0A6G8ANX5</accession>
<dbReference type="PANTHER" id="PTHR13947:SF37">
    <property type="entry name" value="LD18367P"/>
    <property type="match status" value="1"/>
</dbReference>
<dbReference type="Proteomes" id="UP000500890">
    <property type="component" value="Chromosome"/>
</dbReference>
<dbReference type="KEGG" id="vah:G7081_06055"/>
<dbReference type="CDD" id="cd04301">
    <property type="entry name" value="NAT_SF"/>
    <property type="match status" value="1"/>
</dbReference>
<sequence>MMKLIDSANDAYPWDLLLLADPEKEIVESYLYASETYVYQPENSKPLGVIVLSKVLVDTYEIMNIAVSESAQGKGIGKHMLNFVLKMLQERIERSYEVVIKTGETSTPALKLYQSVGFEITEIVKDYFVEHYQEPIFENGQQLKNQVILKKELKAENINK</sequence>
<dbReference type="GO" id="GO:0008080">
    <property type="term" value="F:N-acetyltransferase activity"/>
    <property type="evidence" value="ECO:0007669"/>
    <property type="project" value="InterPro"/>
</dbReference>
<feature type="domain" description="N-acetyltransferase" evidence="2">
    <location>
        <begin position="1"/>
        <end position="139"/>
    </location>
</feature>
<name>A0A6G8ANX5_9ENTE</name>
<reference evidence="3 4" key="1">
    <citation type="submission" date="2020-03" db="EMBL/GenBank/DDBJ databases">
        <title>Vagococcus sp. nov., isolated from beetles.</title>
        <authorList>
            <person name="Hyun D.-W."/>
            <person name="Bae J.-W."/>
        </authorList>
    </citation>
    <scope>NUCLEOTIDE SEQUENCE [LARGE SCALE GENOMIC DNA]</scope>
    <source>
        <strain evidence="3 4">HDW17A</strain>
    </source>
</reference>
<dbReference type="InterPro" id="IPR000182">
    <property type="entry name" value="GNAT_dom"/>
</dbReference>
<gene>
    <name evidence="3" type="ORF">G7081_06055</name>
</gene>
<organism evidence="3 4">
    <name type="scientific">Vagococcus coleopterorum</name>
    <dbReference type="NCBI Taxonomy" id="2714946"/>
    <lineage>
        <taxon>Bacteria</taxon>
        <taxon>Bacillati</taxon>
        <taxon>Bacillota</taxon>
        <taxon>Bacilli</taxon>
        <taxon>Lactobacillales</taxon>
        <taxon>Enterococcaceae</taxon>
        <taxon>Vagococcus</taxon>
    </lineage>
</organism>
<protein>
    <submittedName>
        <fullName evidence="3">GNAT family N-acetyltransferase</fullName>
    </submittedName>
</protein>
<dbReference type="PROSITE" id="PS51186">
    <property type="entry name" value="GNAT"/>
    <property type="match status" value="1"/>
</dbReference>
<dbReference type="InterPro" id="IPR050769">
    <property type="entry name" value="NAT_camello-type"/>
</dbReference>
<dbReference type="Gene3D" id="3.40.630.30">
    <property type="match status" value="1"/>
</dbReference>
<evidence type="ECO:0000313" key="4">
    <source>
        <dbReference type="Proteomes" id="UP000500890"/>
    </source>
</evidence>
<dbReference type="Pfam" id="PF00583">
    <property type="entry name" value="Acetyltransf_1"/>
    <property type="match status" value="1"/>
</dbReference>
<dbReference type="PANTHER" id="PTHR13947">
    <property type="entry name" value="GNAT FAMILY N-ACETYLTRANSFERASE"/>
    <property type="match status" value="1"/>
</dbReference>
<keyword evidence="1 3" id="KW-0808">Transferase</keyword>
<dbReference type="AlphaFoldDB" id="A0A6G8ANX5"/>
<evidence type="ECO:0000256" key="1">
    <source>
        <dbReference type="ARBA" id="ARBA00022679"/>
    </source>
</evidence>
<dbReference type="EMBL" id="CP049886">
    <property type="protein sequence ID" value="QIL46669.1"/>
    <property type="molecule type" value="Genomic_DNA"/>
</dbReference>
<dbReference type="RefSeq" id="WP_166008057.1">
    <property type="nucleotide sequence ID" value="NZ_CP049886.1"/>
</dbReference>
<keyword evidence="4" id="KW-1185">Reference proteome</keyword>
<evidence type="ECO:0000259" key="2">
    <source>
        <dbReference type="PROSITE" id="PS51186"/>
    </source>
</evidence>